<keyword evidence="5" id="KW-0406">Ion transport</keyword>
<feature type="transmembrane region" description="Helical" evidence="5">
    <location>
        <begin position="45"/>
        <end position="65"/>
    </location>
</feature>
<evidence type="ECO:0000313" key="7">
    <source>
        <dbReference type="Proteomes" id="UP000054408"/>
    </source>
</evidence>
<protein>
    <recommendedName>
        <fullName evidence="5">Copper transport protein</fullName>
    </recommendedName>
</protein>
<dbReference type="OrthoDB" id="417166at2759"/>
<dbReference type="eggNOG" id="ENOG502SB2P">
    <property type="taxonomic scope" value="Eukaryota"/>
</dbReference>
<keyword evidence="7" id="KW-1185">Reference proteome</keyword>
<reference evidence="6 7" key="1">
    <citation type="submission" date="2010-05" db="EMBL/GenBank/DDBJ databases">
        <title>The Genome Sequence of Thecamonas trahens ATCC 50062.</title>
        <authorList>
            <consortium name="The Broad Institute Genome Sequencing Platform"/>
            <person name="Russ C."/>
            <person name="Cuomo C."/>
            <person name="Shea T."/>
            <person name="Young S.K."/>
            <person name="Zeng Q."/>
            <person name="Koehrsen M."/>
            <person name="Haas B."/>
            <person name="Borodovsky M."/>
            <person name="Guigo R."/>
            <person name="Alvarado L."/>
            <person name="Berlin A."/>
            <person name="Bochicchio J."/>
            <person name="Borenstein D."/>
            <person name="Chapman S."/>
            <person name="Chen Z."/>
            <person name="Freedman E."/>
            <person name="Gellesch M."/>
            <person name="Goldberg J."/>
            <person name="Griggs A."/>
            <person name="Gujja S."/>
            <person name="Heilman E."/>
            <person name="Heiman D."/>
            <person name="Hepburn T."/>
            <person name="Howarth C."/>
            <person name="Jen D."/>
            <person name="Larson L."/>
            <person name="Mehta T."/>
            <person name="Park D."/>
            <person name="Pearson M."/>
            <person name="Roberts A."/>
            <person name="Saif S."/>
            <person name="Shenoy N."/>
            <person name="Sisk P."/>
            <person name="Stolte C."/>
            <person name="Sykes S."/>
            <person name="Thomson T."/>
            <person name="Walk T."/>
            <person name="White J."/>
            <person name="Yandava C."/>
            <person name="Burger G."/>
            <person name="Gray M.W."/>
            <person name="Holland P.W.H."/>
            <person name="King N."/>
            <person name="Lang F.B.F."/>
            <person name="Roger A.J."/>
            <person name="Ruiz-Trillo I."/>
            <person name="Lander E."/>
            <person name="Nusbaum C."/>
        </authorList>
    </citation>
    <scope>NUCLEOTIDE SEQUENCE [LARGE SCALE GENOMIC DNA]</scope>
    <source>
        <strain evidence="6 7">ATCC 50062</strain>
    </source>
</reference>
<dbReference type="EMBL" id="GL349452">
    <property type="protein sequence ID" value="KNC48970.1"/>
    <property type="molecule type" value="Genomic_DNA"/>
</dbReference>
<keyword evidence="2 5" id="KW-0812">Transmembrane</keyword>
<name>A0A0L0D9P1_THETB</name>
<dbReference type="RefSeq" id="XP_013758450.1">
    <property type="nucleotide sequence ID" value="XM_013902996.1"/>
</dbReference>
<dbReference type="Proteomes" id="UP000054408">
    <property type="component" value="Unassembled WGS sequence"/>
</dbReference>
<gene>
    <name evidence="6" type="ORF">AMSG_11814</name>
</gene>
<dbReference type="GO" id="GO:0005886">
    <property type="term" value="C:plasma membrane"/>
    <property type="evidence" value="ECO:0007669"/>
    <property type="project" value="TreeGrafter"/>
</dbReference>
<evidence type="ECO:0000313" key="6">
    <source>
        <dbReference type="EMBL" id="KNC48970.1"/>
    </source>
</evidence>
<evidence type="ECO:0000256" key="1">
    <source>
        <dbReference type="ARBA" id="ARBA00004141"/>
    </source>
</evidence>
<dbReference type="PANTHER" id="PTHR12483:SF27">
    <property type="entry name" value="COPPER TRANSPORT PROTEIN CTR1"/>
    <property type="match status" value="1"/>
</dbReference>
<dbReference type="GeneID" id="25569729"/>
<dbReference type="GO" id="GO:0005375">
    <property type="term" value="F:copper ion transmembrane transporter activity"/>
    <property type="evidence" value="ECO:0007669"/>
    <property type="project" value="UniProtKB-UniRule"/>
</dbReference>
<dbReference type="Pfam" id="PF04145">
    <property type="entry name" value="Ctr"/>
    <property type="match status" value="1"/>
</dbReference>
<keyword evidence="4 5" id="KW-0472">Membrane</keyword>
<dbReference type="OMA" id="RWRERTC"/>
<evidence type="ECO:0000256" key="5">
    <source>
        <dbReference type="RuleBase" id="RU367022"/>
    </source>
</evidence>
<dbReference type="PANTHER" id="PTHR12483">
    <property type="entry name" value="SOLUTE CARRIER FAMILY 31 COPPER TRANSPORTERS"/>
    <property type="match status" value="1"/>
</dbReference>
<evidence type="ECO:0000256" key="4">
    <source>
        <dbReference type="ARBA" id="ARBA00023136"/>
    </source>
</evidence>
<dbReference type="AlphaFoldDB" id="A0A0L0D9P1"/>
<keyword evidence="5" id="KW-0813">Transport</keyword>
<evidence type="ECO:0000256" key="3">
    <source>
        <dbReference type="ARBA" id="ARBA00022989"/>
    </source>
</evidence>
<proteinExistence type="inferred from homology"/>
<comment type="similarity">
    <text evidence="5">Belongs to the copper transporter (Ctr) (TC 1.A.56) family. SLC31A subfamily.</text>
</comment>
<feature type="transmembrane region" description="Helical" evidence="5">
    <location>
        <begin position="127"/>
        <end position="147"/>
    </location>
</feature>
<evidence type="ECO:0000256" key="2">
    <source>
        <dbReference type="ARBA" id="ARBA00022692"/>
    </source>
</evidence>
<keyword evidence="5" id="KW-0187">Copper transport</keyword>
<comment type="subcellular location">
    <subcellularLocation>
        <location evidence="1 5">Membrane</location>
        <topology evidence="1 5">Multi-pass membrane protein</topology>
    </subcellularLocation>
</comment>
<keyword evidence="5" id="KW-0186">Copper</keyword>
<accession>A0A0L0D9P1</accession>
<organism evidence="6 7">
    <name type="scientific">Thecamonas trahens ATCC 50062</name>
    <dbReference type="NCBI Taxonomy" id="461836"/>
    <lineage>
        <taxon>Eukaryota</taxon>
        <taxon>Apusozoa</taxon>
        <taxon>Apusomonadida</taxon>
        <taxon>Apusomonadidae</taxon>
        <taxon>Thecamonas</taxon>
    </lineage>
</organism>
<sequence>MFCKGMGRVMMPGFQTTYNPSKMIEGNSCILWLFQGAVVDTPGKYALACIGSFSLVLAMVFLQLVRERVSLWASRRSSSSSSSSSSPSSPSLCSGGLPMLGLDLAVAALFALQMVLAYWIMLLVMLYEAWIFTSIIIGFFVSQLLAIRLRRRWRERTCGCPSSSEQAPLVAGSKMDTVHAAAASSPCCGGDGHGAAI</sequence>
<dbReference type="InterPro" id="IPR007274">
    <property type="entry name" value="Cop_transporter"/>
</dbReference>
<keyword evidence="3 5" id="KW-1133">Transmembrane helix</keyword>
<feature type="transmembrane region" description="Helical" evidence="5">
    <location>
        <begin position="100"/>
        <end position="121"/>
    </location>
</feature>